<evidence type="ECO:0000256" key="1">
    <source>
        <dbReference type="ARBA" id="ARBA00004389"/>
    </source>
</evidence>
<keyword evidence="8" id="KW-0472">Membrane</keyword>
<comment type="subcellular location">
    <subcellularLocation>
        <location evidence="1">Endoplasmic reticulum membrane</location>
        <topology evidence="1">Single-pass membrane protein</topology>
    </subcellularLocation>
</comment>
<evidence type="ECO:0008006" key="11">
    <source>
        <dbReference type="Google" id="ProtNLM"/>
    </source>
</evidence>
<dbReference type="Gene3D" id="3.40.50.2000">
    <property type="entry name" value="Glycogen Phosphorylase B"/>
    <property type="match status" value="1"/>
</dbReference>
<feature type="compositionally biased region" description="Basic and acidic residues" evidence="9">
    <location>
        <begin position="263"/>
        <end position="280"/>
    </location>
</feature>
<comment type="pathway">
    <text evidence="2">Protein modification; protein glycosylation.</text>
</comment>
<name>A0A7S1VSV2_9STRA</name>
<evidence type="ECO:0000256" key="2">
    <source>
        <dbReference type="ARBA" id="ARBA00004922"/>
    </source>
</evidence>
<keyword evidence="7" id="KW-1133">Transmembrane helix</keyword>
<dbReference type="EMBL" id="HBGK01048135">
    <property type="protein sequence ID" value="CAD9307907.1"/>
    <property type="molecule type" value="Transcribed_RNA"/>
</dbReference>
<dbReference type="Pfam" id="PF13692">
    <property type="entry name" value="Glyco_trans_1_4"/>
    <property type="match status" value="1"/>
</dbReference>
<evidence type="ECO:0000256" key="9">
    <source>
        <dbReference type="SAM" id="MobiDB-lite"/>
    </source>
</evidence>
<gene>
    <name evidence="10" type="ORF">GOCE00092_LOCUS25265</name>
</gene>
<dbReference type="PANTHER" id="PTHR13036:SF0">
    <property type="entry name" value="CHITOBIOSYLDIPHOSPHODOLICHOL BETA-MANNOSYLTRANSFERASE"/>
    <property type="match status" value="1"/>
</dbReference>
<feature type="region of interest" description="Disordered" evidence="9">
    <location>
        <begin position="261"/>
        <end position="280"/>
    </location>
</feature>
<dbReference type="AlphaFoldDB" id="A0A7S1VSV2"/>
<dbReference type="PANTHER" id="PTHR13036">
    <property type="entry name" value="BETA1,4 MANNOSYLTRANSFERASE"/>
    <property type="match status" value="1"/>
</dbReference>
<evidence type="ECO:0000256" key="8">
    <source>
        <dbReference type="ARBA" id="ARBA00023136"/>
    </source>
</evidence>
<accession>A0A7S1VSV2</accession>
<dbReference type="GO" id="GO:0005789">
    <property type="term" value="C:endoplasmic reticulum membrane"/>
    <property type="evidence" value="ECO:0007669"/>
    <property type="project" value="UniProtKB-SubCell"/>
</dbReference>
<evidence type="ECO:0000256" key="3">
    <source>
        <dbReference type="ARBA" id="ARBA00022676"/>
    </source>
</evidence>
<evidence type="ECO:0000256" key="5">
    <source>
        <dbReference type="ARBA" id="ARBA00022692"/>
    </source>
</evidence>
<keyword evidence="5" id="KW-0812">Transmembrane</keyword>
<evidence type="ECO:0000256" key="4">
    <source>
        <dbReference type="ARBA" id="ARBA00022679"/>
    </source>
</evidence>
<reference evidence="10" key="1">
    <citation type="submission" date="2021-01" db="EMBL/GenBank/DDBJ databases">
        <authorList>
            <person name="Corre E."/>
            <person name="Pelletier E."/>
            <person name="Niang G."/>
            <person name="Scheremetjew M."/>
            <person name="Finn R."/>
            <person name="Kale V."/>
            <person name="Holt S."/>
            <person name="Cochrane G."/>
            <person name="Meng A."/>
            <person name="Brown T."/>
            <person name="Cohen L."/>
        </authorList>
    </citation>
    <scope>NUCLEOTIDE SEQUENCE</scope>
    <source>
        <strain evidence="10">CCMP 410</strain>
    </source>
</reference>
<evidence type="ECO:0000313" key="10">
    <source>
        <dbReference type="EMBL" id="CAD9307907.1"/>
    </source>
</evidence>
<protein>
    <recommendedName>
        <fullName evidence="11">Chitobiosyldiphosphodolichol beta-mannosyltransferase</fullName>
    </recommendedName>
</protein>
<dbReference type="InterPro" id="IPR026051">
    <property type="entry name" value="ALG1-like"/>
</dbReference>
<sequence>MFRPLSIEEQHEFMMKIDLASQCPKSWLMSDDKNNAAQTLFTEEVIVRGGKKIVRPRIHRPALVTSSTSWTEDEDFGILLDALVALQKRLVNNNHHHEQRILVCVTGKGPQKAYYEERISQLKQLLQPHICILTLWLEPGEYPKLLACADVGISLHTSTSGRDLPMKVLDLFGCETPVCAVNFDCLSKELVYDGINGRVFTTRDELTTQLYDLLSPLSAASSQEAAPHSFGELAVYSKNLKGRKRWAENWNECARPIVLPPNEYEKKKKDDDGKLSTKQE</sequence>
<keyword evidence="6" id="KW-0256">Endoplasmic reticulum</keyword>
<evidence type="ECO:0000256" key="6">
    <source>
        <dbReference type="ARBA" id="ARBA00022824"/>
    </source>
</evidence>
<evidence type="ECO:0000256" key="7">
    <source>
        <dbReference type="ARBA" id="ARBA00022989"/>
    </source>
</evidence>
<organism evidence="10">
    <name type="scientific">Grammatophora oceanica</name>
    <dbReference type="NCBI Taxonomy" id="210454"/>
    <lineage>
        <taxon>Eukaryota</taxon>
        <taxon>Sar</taxon>
        <taxon>Stramenopiles</taxon>
        <taxon>Ochrophyta</taxon>
        <taxon>Bacillariophyta</taxon>
        <taxon>Fragilariophyceae</taxon>
        <taxon>Fragilariophycidae</taxon>
        <taxon>Rhabdonematales</taxon>
        <taxon>Grammatophoraceae</taxon>
        <taxon>Grammatophora</taxon>
    </lineage>
</organism>
<proteinExistence type="predicted"/>
<keyword evidence="3" id="KW-0328">Glycosyltransferase</keyword>
<dbReference type="SUPFAM" id="SSF53756">
    <property type="entry name" value="UDP-Glycosyltransferase/glycogen phosphorylase"/>
    <property type="match status" value="1"/>
</dbReference>
<keyword evidence="4" id="KW-0808">Transferase</keyword>
<dbReference type="GO" id="GO:0000030">
    <property type="term" value="F:mannosyltransferase activity"/>
    <property type="evidence" value="ECO:0007669"/>
    <property type="project" value="InterPro"/>
</dbReference>